<organism evidence="2 3">
    <name type="scientific">Kushneria aurantia</name>
    <dbReference type="NCBI Taxonomy" id="504092"/>
    <lineage>
        <taxon>Bacteria</taxon>
        <taxon>Pseudomonadati</taxon>
        <taxon>Pseudomonadota</taxon>
        <taxon>Gammaproteobacteria</taxon>
        <taxon>Oceanospirillales</taxon>
        <taxon>Halomonadaceae</taxon>
        <taxon>Kushneria</taxon>
    </lineage>
</organism>
<evidence type="ECO:0000259" key="1">
    <source>
        <dbReference type="Pfam" id="PF08386"/>
    </source>
</evidence>
<dbReference type="InterPro" id="IPR013595">
    <property type="entry name" value="Pept_S33_TAP-like_C"/>
</dbReference>
<name>A0ABV6G9F6_9GAMM</name>
<accession>A0ABV6G9F6</accession>
<dbReference type="SUPFAM" id="SSF53474">
    <property type="entry name" value="alpha/beta-Hydrolases"/>
    <property type="match status" value="1"/>
</dbReference>
<proteinExistence type="predicted"/>
<dbReference type="EMBL" id="JBHLVX010000062">
    <property type="protein sequence ID" value="MFC0269607.1"/>
    <property type="molecule type" value="Genomic_DNA"/>
</dbReference>
<sequence length="205" mass="22901">GSIIQAHNHDFTVIFGFSGPTLYLMLPQYYSMLPRIVTEIPEGDYSSLHEFFMIDSYQPETEAPNYAMGAFLAQACNDMGTNRPTPEDSIAAVQREPAVIGFEPIWLCAWWGVDGDVPPEHNDFVTSDTPALAIHGQMDPCCGTRWSEELANSMPNLQSIELQGMGHNPVTECRSSVIDAFLSNPRERVDKSCRNEVALDNWQLE</sequence>
<gene>
    <name evidence="2" type="ORF">ACFFHW_16690</name>
</gene>
<dbReference type="Proteomes" id="UP001589814">
    <property type="component" value="Unassembled WGS sequence"/>
</dbReference>
<feature type="domain" description="Peptidase S33 tripeptidyl aminopeptidase-like C-terminal" evidence="1">
    <location>
        <begin position="106"/>
        <end position="193"/>
    </location>
</feature>
<reference evidence="2 3" key="1">
    <citation type="submission" date="2024-09" db="EMBL/GenBank/DDBJ databases">
        <authorList>
            <person name="Sun Q."/>
            <person name="Mori K."/>
        </authorList>
    </citation>
    <scope>NUCLEOTIDE SEQUENCE [LARGE SCALE GENOMIC DNA]</scope>
    <source>
        <strain evidence="2 3">CCM 7415</strain>
    </source>
</reference>
<dbReference type="Pfam" id="PF08386">
    <property type="entry name" value="Abhydrolase_4"/>
    <property type="match status" value="1"/>
</dbReference>
<keyword evidence="3" id="KW-1185">Reference proteome</keyword>
<comment type="caution">
    <text evidence="2">The sequence shown here is derived from an EMBL/GenBank/DDBJ whole genome shotgun (WGS) entry which is preliminary data.</text>
</comment>
<feature type="non-terminal residue" evidence="2">
    <location>
        <position position="1"/>
    </location>
</feature>
<dbReference type="Gene3D" id="3.40.50.1820">
    <property type="entry name" value="alpha/beta hydrolase"/>
    <property type="match status" value="1"/>
</dbReference>
<dbReference type="GO" id="GO:0016787">
    <property type="term" value="F:hydrolase activity"/>
    <property type="evidence" value="ECO:0007669"/>
    <property type="project" value="UniProtKB-KW"/>
</dbReference>
<keyword evidence="2" id="KW-0378">Hydrolase</keyword>
<protein>
    <submittedName>
        <fullName evidence="2">Alpha/beta hydrolase</fullName>
    </submittedName>
</protein>
<dbReference type="RefSeq" id="WP_380059740.1">
    <property type="nucleotide sequence ID" value="NZ_JBHLVX010000062.1"/>
</dbReference>
<evidence type="ECO:0000313" key="2">
    <source>
        <dbReference type="EMBL" id="MFC0269607.1"/>
    </source>
</evidence>
<dbReference type="InterPro" id="IPR029058">
    <property type="entry name" value="AB_hydrolase_fold"/>
</dbReference>
<evidence type="ECO:0000313" key="3">
    <source>
        <dbReference type="Proteomes" id="UP001589814"/>
    </source>
</evidence>